<sequence>MNVATVPLMVHRYAQPNLASLLALYEQNYAALFHLLGMAGPYPSGAVARPSRLPALYLSVLERERFTTTYHLTHHFGQADESQMVPDLQLRVYHDARQCEAIPSPAPASRRGNPMIPMSERWSVNIMLNKWLRYCLDHGYCFGGIHPSVTDRSPAARAPDPE</sequence>
<name>A0A4Z0FD74_9GAMM</name>
<evidence type="ECO:0000313" key="1">
    <source>
        <dbReference type="EMBL" id="TFZ83880.1"/>
    </source>
</evidence>
<gene>
    <name evidence="1" type="ORF">E4680_02595</name>
</gene>
<dbReference type="PANTHER" id="PTHR38774:SF1">
    <property type="entry name" value="CYTOPLASMIC PROTEIN"/>
    <property type="match status" value="1"/>
</dbReference>
<evidence type="ECO:0000313" key="2">
    <source>
        <dbReference type="Proteomes" id="UP000297890"/>
    </source>
</evidence>
<accession>A0A4Z0FD74</accession>
<dbReference type="AlphaFoldDB" id="A0A4Z0FD74"/>
<comment type="caution">
    <text evidence="1">The sequence shown here is derived from an EMBL/GenBank/DDBJ whole genome shotgun (WGS) entry which is preliminary data.</text>
</comment>
<keyword evidence="2" id="KW-1185">Reference proteome</keyword>
<dbReference type="OrthoDB" id="9793663at2"/>
<organism evidence="1 2">
    <name type="scientific">Candidatus Macondimonas diazotrophica</name>
    <dbReference type="NCBI Taxonomy" id="2305248"/>
    <lineage>
        <taxon>Bacteria</taxon>
        <taxon>Pseudomonadati</taxon>
        <taxon>Pseudomonadota</taxon>
        <taxon>Gammaproteobacteria</taxon>
        <taxon>Chromatiales</taxon>
        <taxon>Ectothiorhodospiraceae</taxon>
        <taxon>Candidatus Macondimonas</taxon>
    </lineage>
</organism>
<reference evidence="1 2" key="1">
    <citation type="journal article" date="2019" name="ISME J.">
        <title>Candidatus Macondimonas diazotrophica, a novel gammaproteobacterial genus dominating crude-oil-contaminated coastal sediments.</title>
        <authorList>
            <person name="Karthikeyan S."/>
            <person name="Konstantinidis K."/>
        </authorList>
    </citation>
    <scope>NUCLEOTIDE SEQUENCE [LARGE SCALE GENOMIC DNA]</scope>
    <source>
        <strain evidence="1 2">KTK01</strain>
    </source>
</reference>
<dbReference type="Pfam" id="PF06853">
    <property type="entry name" value="DUF1249"/>
    <property type="match status" value="1"/>
</dbReference>
<dbReference type="PANTHER" id="PTHR38774">
    <property type="entry name" value="CYTOPLASMIC PROTEIN-RELATED"/>
    <property type="match status" value="1"/>
</dbReference>
<dbReference type="InterPro" id="IPR009659">
    <property type="entry name" value="DUF1249"/>
</dbReference>
<protein>
    <submittedName>
        <fullName evidence="1">DUF1249 domain-containing protein</fullName>
    </submittedName>
</protein>
<dbReference type="Proteomes" id="UP000297890">
    <property type="component" value="Unassembled WGS sequence"/>
</dbReference>
<dbReference type="RefSeq" id="WP_135280807.1">
    <property type="nucleotide sequence ID" value="NZ_SRIO01000002.1"/>
</dbReference>
<dbReference type="EMBL" id="SRIO01000002">
    <property type="protein sequence ID" value="TFZ83880.1"/>
    <property type="molecule type" value="Genomic_DNA"/>
</dbReference>
<proteinExistence type="predicted"/>